<dbReference type="InterPro" id="IPR027417">
    <property type="entry name" value="P-loop_NTPase"/>
</dbReference>
<evidence type="ECO:0000313" key="3">
    <source>
        <dbReference type="Proteomes" id="UP000814243"/>
    </source>
</evidence>
<evidence type="ECO:0000259" key="1">
    <source>
        <dbReference type="Pfam" id="PF00005"/>
    </source>
</evidence>
<protein>
    <recommendedName>
        <fullName evidence="1">ABC transporter domain-containing protein</fullName>
    </recommendedName>
</protein>
<dbReference type="PANTHER" id="PTHR43394:SF1">
    <property type="entry name" value="ATP-BINDING CASSETTE SUB-FAMILY B MEMBER 10, MITOCHONDRIAL"/>
    <property type="match status" value="1"/>
</dbReference>
<dbReference type="Proteomes" id="UP000814243">
    <property type="component" value="Unassembled WGS sequence"/>
</dbReference>
<dbReference type="GO" id="GO:0005524">
    <property type="term" value="F:ATP binding"/>
    <property type="evidence" value="ECO:0007669"/>
    <property type="project" value="InterPro"/>
</dbReference>
<name>A0A922MZ30_SPOEX</name>
<dbReference type="Gene3D" id="3.40.50.300">
    <property type="entry name" value="P-loop containing nucleotide triphosphate hydrolases"/>
    <property type="match status" value="1"/>
</dbReference>
<reference evidence="2" key="1">
    <citation type="journal article" date="2021" name="G3 (Bethesda)">
        <title>Genome and transcriptome analysis of the beet armyworm Spodoptera exigua reveals targets for pest control. .</title>
        <authorList>
            <person name="Simon S."/>
            <person name="Breeschoten T."/>
            <person name="Jansen H.J."/>
            <person name="Dirks R.P."/>
            <person name="Schranz M.E."/>
            <person name="Ros V.I.D."/>
        </authorList>
    </citation>
    <scope>NUCLEOTIDE SEQUENCE</scope>
    <source>
        <strain evidence="2">TB_SE_WUR_2020</strain>
    </source>
</reference>
<dbReference type="EMBL" id="JACEFF010000010">
    <property type="protein sequence ID" value="KAH9645835.1"/>
    <property type="molecule type" value="Genomic_DNA"/>
</dbReference>
<dbReference type="PANTHER" id="PTHR43394">
    <property type="entry name" value="ATP-DEPENDENT PERMEASE MDL1, MITOCHONDRIAL"/>
    <property type="match status" value="1"/>
</dbReference>
<dbReference type="AlphaFoldDB" id="A0A922MZ30"/>
<accession>A0A922MZ30</accession>
<gene>
    <name evidence="2" type="ORF">HF086_015195</name>
</gene>
<feature type="domain" description="ABC transporter" evidence="1">
    <location>
        <begin position="6"/>
        <end position="44"/>
    </location>
</feature>
<dbReference type="InterPro" id="IPR039421">
    <property type="entry name" value="Type_1_exporter"/>
</dbReference>
<organism evidence="2 3">
    <name type="scientific">Spodoptera exigua</name>
    <name type="common">Beet armyworm</name>
    <name type="synonym">Noctua fulgens</name>
    <dbReference type="NCBI Taxonomy" id="7107"/>
    <lineage>
        <taxon>Eukaryota</taxon>
        <taxon>Metazoa</taxon>
        <taxon>Ecdysozoa</taxon>
        <taxon>Arthropoda</taxon>
        <taxon>Hexapoda</taxon>
        <taxon>Insecta</taxon>
        <taxon>Pterygota</taxon>
        <taxon>Neoptera</taxon>
        <taxon>Endopterygota</taxon>
        <taxon>Lepidoptera</taxon>
        <taxon>Glossata</taxon>
        <taxon>Ditrysia</taxon>
        <taxon>Noctuoidea</taxon>
        <taxon>Noctuidae</taxon>
        <taxon>Amphipyrinae</taxon>
        <taxon>Spodoptera</taxon>
    </lineage>
</organism>
<evidence type="ECO:0000313" key="2">
    <source>
        <dbReference type="EMBL" id="KAH9645835.1"/>
    </source>
</evidence>
<dbReference type="InterPro" id="IPR003439">
    <property type="entry name" value="ABC_transporter-like_ATP-bd"/>
</dbReference>
<dbReference type="Pfam" id="PF00005">
    <property type="entry name" value="ABC_tran"/>
    <property type="match status" value="1"/>
</dbReference>
<comment type="caution">
    <text evidence="2">The sequence shown here is derived from an EMBL/GenBank/DDBJ whole genome shotgun (WGS) entry which is preliminary data.</text>
</comment>
<dbReference type="GO" id="GO:0016887">
    <property type="term" value="F:ATP hydrolysis activity"/>
    <property type="evidence" value="ECO:0007669"/>
    <property type="project" value="InterPro"/>
</dbReference>
<proteinExistence type="predicted"/>
<sequence length="75" mass="7688">MSQGYDTLLGAGGSQLSGGQKQRIAIARAVLRKPAILVLDEPTAALDAAAQRAVCRALAAAANGRTTLLSRTLAR</sequence>
<dbReference type="SUPFAM" id="SSF52540">
    <property type="entry name" value="P-loop containing nucleoside triphosphate hydrolases"/>
    <property type="match status" value="1"/>
</dbReference>
<dbReference type="GO" id="GO:0015421">
    <property type="term" value="F:ABC-type oligopeptide transporter activity"/>
    <property type="evidence" value="ECO:0007669"/>
    <property type="project" value="TreeGrafter"/>
</dbReference>